<organism evidence="1 2">
    <name type="scientific">Manihot esculenta</name>
    <name type="common">Cassava</name>
    <name type="synonym">Jatropha manihot</name>
    <dbReference type="NCBI Taxonomy" id="3983"/>
    <lineage>
        <taxon>Eukaryota</taxon>
        <taxon>Viridiplantae</taxon>
        <taxon>Streptophyta</taxon>
        <taxon>Embryophyta</taxon>
        <taxon>Tracheophyta</taxon>
        <taxon>Spermatophyta</taxon>
        <taxon>Magnoliopsida</taxon>
        <taxon>eudicotyledons</taxon>
        <taxon>Gunneridae</taxon>
        <taxon>Pentapetalae</taxon>
        <taxon>rosids</taxon>
        <taxon>fabids</taxon>
        <taxon>Malpighiales</taxon>
        <taxon>Euphorbiaceae</taxon>
        <taxon>Crotonoideae</taxon>
        <taxon>Manihoteae</taxon>
        <taxon>Manihot</taxon>
    </lineage>
</organism>
<protein>
    <submittedName>
        <fullName evidence="1">Uncharacterized protein</fullName>
    </submittedName>
</protein>
<evidence type="ECO:0000313" key="1">
    <source>
        <dbReference type="EMBL" id="KAG8657347.1"/>
    </source>
</evidence>
<dbReference type="Proteomes" id="UP000091857">
    <property type="component" value="Chromosome 3"/>
</dbReference>
<comment type="caution">
    <text evidence="1">The sequence shown here is derived from an EMBL/GenBank/DDBJ whole genome shotgun (WGS) entry which is preliminary data.</text>
</comment>
<name>A0ACB7HX34_MANES</name>
<evidence type="ECO:0000313" key="2">
    <source>
        <dbReference type="Proteomes" id="UP000091857"/>
    </source>
</evidence>
<dbReference type="EMBL" id="CM004389">
    <property type="protein sequence ID" value="KAG8657347.1"/>
    <property type="molecule type" value="Genomic_DNA"/>
</dbReference>
<reference evidence="2" key="1">
    <citation type="journal article" date="2016" name="Nat. Biotechnol.">
        <title>Sequencing wild and cultivated cassava and related species reveals extensive interspecific hybridization and genetic diversity.</title>
        <authorList>
            <person name="Bredeson J.V."/>
            <person name="Lyons J.B."/>
            <person name="Prochnik S.E."/>
            <person name="Wu G.A."/>
            <person name="Ha C.M."/>
            <person name="Edsinger-Gonzales E."/>
            <person name="Grimwood J."/>
            <person name="Schmutz J."/>
            <person name="Rabbi I.Y."/>
            <person name="Egesi C."/>
            <person name="Nauluvula P."/>
            <person name="Lebot V."/>
            <person name="Ndunguru J."/>
            <person name="Mkamilo G."/>
            <person name="Bart R.S."/>
            <person name="Setter T.L."/>
            <person name="Gleadow R.M."/>
            <person name="Kulakow P."/>
            <person name="Ferguson M.E."/>
            <person name="Rounsley S."/>
            <person name="Rokhsar D.S."/>
        </authorList>
    </citation>
    <scope>NUCLEOTIDE SEQUENCE [LARGE SCALE GENOMIC DNA]</scope>
    <source>
        <strain evidence="2">cv. AM560-2</strain>
    </source>
</reference>
<keyword evidence="2" id="KW-1185">Reference proteome</keyword>
<proteinExistence type="predicted"/>
<gene>
    <name evidence="1" type="ORF">MANES_03G065900v8</name>
</gene>
<sequence>MVQANEIESIGFKWGKKRGIGGKKKDVQFYESFTYDDVEYALYDSVYIYADGETEPYIGKLIKIWENSDKTKKVKILWFFRPCEISNFLEADKAVENELFLASGEGVGLANVNPLEPIAGKCNVVCISKDSRNPQPSYEEIEMADFIFYRTFDVGHRVITDKIDDKIAGIDVRFLLNSVSIQKPSAVPKPDSNDKEIIGNAVVAGVVDKNVSGKPLKLDDSSTDASTKENSVSRENKAAIMTSVKQKSGLGKKPDSYTNSRSDNEEIAHLKTALVKQKSSLGEKHASKSGVELAEMAKITKWESMSNDKITSRSKDNVSSESKASSIPAIEIHAEKKGKATKDSVRSSDRPSKLANFDDSVKASVNGRNTLQKLNLDSGGSDAKALDRTTTASDDKSKRKLTKNPSWTENISLKKTKLDEKLTKHAIGQLLEASPREASNSVSKTTDQKVEVTRRPEADKSKWFKMPPWEERMQNAHAEGRLVLLQNLDPSYTSAEVEDIVWHAFKENCTAKMIQRTAFSSPHSGQAFVIFKTSEAAEIAVEKLDESCLMLSNGRPLVGSIATLSFPGKPSTFFGHIYIDKLRLQMQREMKEAVSTSHCSQPNTIEYDMAMDWCLLQERTDLEWKHLYKQQGQELRKLKANLKSK</sequence>
<accession>A0ACB7HX34</accession>